<evidence type="ECO:0000256" key="1">
    <source>
        <dbReference type="SAM" id="MobiDB-lite"/>
    </source>
</evidence>
<feature type="compositionally biased region" description="Basic residues" evidence="1">
    <location>
        <begin position="36"/>
        <end position="45"/>
    </location>
</feature>
<comment type="caution">
    <text evidence="2">The sequence shown here is derived from an EMBL/GenBank/DDBJ whole genome shotgun (WGS) entry which is preliminary data.</text>
</comment>
<name>A0AAV7VA04_PLEWA</name>
<dbReference type="Proteomes" id="UP001066276">
    <property type="component" value="Chromosome 2_1"/>
</dbReference>
<dbReference type="AlphaFoldDB" id="A0AAV7VA04"/>
<keyword evidence="3" id="KW-1185">Reference proteome</keyword>
<dbReference type="EMBL" id="JANPWB010000003">
    <property type="protein sequence ID" value="KAJ1196958.1"/>
    <property type="molecule type" value="Genomic_DNA"/>
</dbReference>
<gene>
    <name evidence="2" type="ORF">NDU88_000821</name>
</gene>
<accession>A0AAV7VA04</accession>
<proteinExistence type="predicted"/>
<evidence type="ECO:0000313" key="2">
    <source>
        <dbReference type="EMBL" id="KAJ1196958.1"/>
    </source>
</evidence>
<protein>
    <submittedName>
        <fullName evidence="2">Uncharacterized protein</fullName>
    </submittedName>
</protein>
<evidence type="ECO:0000313" key="3">
    <source>
        <dbReference type="Proteomes" id="UP001066276"/>
    </source>
</evidence>
<sequence length="84" mass="8651">MFPLDKSGCRGREIAAAITRQRPPASAVSGWQAGARVRHRVRGHQSRSVARKGAAASVSGTGQGGAQAALTQTVCATVHSLPEC</sequence>
<organism evidence="2 3">
    <name type="scientific">Pleurodeles waltl</name>
    <name type="common">Iberian ribbed newt</name>
    <dbReference type="NCBI Taxonomy" id="8319"/>
    <lineage>
        <taxon>Eukaryota</taxon>
        <taxon>Metazoa</taxon>
        <taxon>Chordata</taxon>
        <taxon>Craniata</taxon>
        <taxon>Vertebrata</taxon>
        <taxon>Euteleostomi</taxon>
        <taxon>Amphibia</taxon>
        <taxon>Batrachia</taxon>
        <taxon>Caudata</taxon>
        <taxon>Salamandroidea</taxon>
        <taxon>Salamandridae</taxon>
        <taxon>Pleurodelinae</taxon>
        <taxon>Pleurodeles</taxon>
    </lineage>
</organism>
<feature type="region of interest" description="Disordered" evidence="1">
    <location>
        <begin position="20"/>
        <end position="64"/>
    </location>
</feature>
<feature type="compositionally biased region" description="Low complexity" evidence="1">
    <location>
        <begin position="53"/>
        <end position="64"/>
    </location>
</feature>
<reference evidence="2" key="1">
    <citation type="journal article" date="2022" name="bioRxiv">
        <title>Sequencing and chromosome-scale assembly of the giantPleurodeles waltlgenome.</title>
        <authorList>
            <person name="Brown T."/>
            <person name="Elewa A."/>
            <person name="Iarovenko S."/>
            <person name="Subramanian E."/>
            <person name="Araus A.J."/>
            <person name="Petzold A."/>
            <person name="Susuki M."/>
            <person name="Suzuki K.-i.T."/>
            <person name="Hayashi T."/>
            <person name="Toyoda A."/>
            <person name="Oliveira C."/>
            <person name="Osipova E."/>
            <person name="Leigh N.D."/>
            <person name="Simon A."/>
            <person name="Yun M.H."/>
        </authorList>
    </citation>
    <scope>NUCLEOTIDE SEQUENCE</scope>
    <source>
        <strain evidence="2">20211129_DDA</strain>
        <tissue evidence="2">Liver</tissue>
    </source>
</reference>